<keyword evidence="12" id="KW-1185">Reference proteome</keyword>
<sequence length="523" mass="58476">MAVDGATIIPVSHSYSSLLLISSLLLPALLVCLLLSTILLRKARLRQLPPSPPSLPLLGHLHLLGTSPHHSLSELSKRYGPLMYLRFGSIPVVVASSPAMARLILQTHDQIFAWRAQPAVPMNLYGCKDMLFSQPGPYWKLIRQICVTDLFGSKRLEAHRPMIVDEVRAMLCDIADAPDKVHVRAKLYAATSTIISRMAIGKRLDEVATQSQADPSYNIVSLLLEAIHLLGLFNVGDYVPWLAWMDLQGCARKSKALSQKLQRVWQEVIDVRRREQHHRGHNTSQEVDFLDVLLSAADRNDAQISDHNIQSILSDMYGAGIDTSTISIEWALGELLTHPLIMKRVQDELDAVVGSSRLVHESDIRQMPYLRAVVKETMRLHPVLPLLVPHMASQQCQVSGFDIPLNAQAYINIWAIGRDPTIWDRPLEFCPERFLDSNIDVRGQHFELLPFGSGRRACPGMILGLNNVQVMLANLIHVFDWTVEDSLSLTEKFGIVLTLADPIIGKASLRVPKHILKAENDVK</sequence>
<keyword evidence="10" id="KW-0812">Transmembrane</keyword>
<dbReference type="Proteomes" id="UP000886520">
    <property type="component" value="Chromosome 17"/>
</dbReference>
<reference evidence="11" key="1">
    <citation type="submission" date="2021-01" db="EMBL/GenBank/DDBJ databases">
        <title>Adiantum capillus-veneris genome.</title>
        <authorList>
            <person name="Fang Y."/>
            <person name="Liao Q."/>
        </authorList>
    </citation>
    <scope>NUCLEOTIDE SEQUENCE</scope>
    <source>
        <strain evidence="11">H3</strain>
        <tissue evidence="11">Leaf</tissue>
    </source>
</reference>
<accession>A0A9D4UGS3</accession>
<dbReference type="InterPro" id="IPR036396">
    <property type="entry name" value="Cyt_P450_sf"/>
</dbReference>
<evidence type="ECO:0000256" key="2">
    <source>
        <dbReference type="ARBA" id="ARBA00010617"/>
    </source>
</evidence>
<evidence type="ECO:0000256" key="5">
    <source>
        <dbReference type="ARBA" id="ARBA00023002"/>
    </source>
</evidence>
<dbReference type="GO" id="GO:0044550">
    <property type="term" value="P:secondary metabolite biosynthetic process"/>
    <property type="evidence" value="ECO:0007669"/>
    <property type="project" value="UniProtKB-ARBA"/>
</dbReference>
<dbReference type="GO" id="GO:0004497">
    <property type="term" value="F:monooxygenase activity"/>
    <property type="evidence" value="ECO:0007669"/>
    <property type="project" value="UniProtKB-KW"/>
</dbReference>
<dbReference type="PROSITE" id="PS00086">
    <property type="entry name" value="CYTOCHROME_P450"/>
    <property type="match status" value="1"/>
</dbReference>
<name>A0A9D4UGS3_ADICA</name>
<dbReference type="GO" id="GO:0020037">
    <property type="term" value="F:heme binding"/>
    <property type="evidence" value="ECO:0007669"/>
    <property type="project" value="InterPro"/>
</dbReference>
<dbReference type="Gene3D" id="1.10.630.10">
    <property type="entry name" value="Cytochrome P450"/>
    <property type="match status" value="1"/>
</dbReference>
<dbReference type="Pfam" id="PF00067">
    <property type="entry name" value="p450"/>
    <property type="match status" value="1"/>
</dbReference>
<evidence type="ECO:0000256" key="7">
    <source>
        <dbReference type="ARBA" id="ARBA00023033"/>
    </source>
</evidence>
<proteinExistence type="inferred from homology"/>
<dbReference type="FunFam" id="1.10.630.10:FF:000126">
    <property type="entry name" value="Predicted protein"/>
    <property type="match status" value="1"/>
</dbReference>
<comment type="caution">
    <text evidence="11">The sequence shown here is derived from an EMBL/GenBank/DDBJ whole genome shotgun (WGS) entry which is preliminary data.</text>
</comment>
<dbReference type="InterPro" id="IPR017972">
    <property type="entry name" value="Cyt_P450_CS"/>
</dbReference>
<keyword evidence="4 8" id="KW-0479">Metal-binding</keyword>
<comment type="similarity">
    <text evidence="2 9">Belongs to the cytochrome P450 family.</text>
</comment>
<dbReference type="PANTHER" id="PTHR47944">
    <property type="entry name" value="CYTOCHROME P450 98A9"/>
    <property type="match status" value="1"/>
</dbReference>
<evidence type="ECO:0000256" key="6">
    <source>
        <dbReference type="ARBA" id="ARBA00023004"/>
    </source>
</evidence>
<evidence type="ECO:0000256" key="3">
    <source>
        <dbReference type="ARBA" id="ARBA00022617"/>
    </source>
</evidence>
<evidence type="ECO:0000313" key="12">
    <source>
        <dbReference type="Proteomes" id="UP000886520"/>
    </source>
</evidence>
<dbReference type="AlphaFoldDB" id="A0A9D4UGS3"/>
<evidence type="ECO:0000313" key="11">
    <source>
        <dbReference type="EMBL" id="KAI5067624.1"/>
    </source>
</evidence>
<protein>
    <recommendedName>
        <fullName evidence="13">Cytochrome P450</fullName>
    </recommendedName>
</protein>
<dbReference type="CDD" id="cd20618">
    <property type="entry name" value="CYP71_clan"/>
    <property type="match status" value="1"/>
</dbReference>
<evidence type="ECO:0000256" key="8">
    <source>
        <dbReference type="PIRSR" id="PIRSR602401-1"/>
    </source>
</evidence>
<keyword evidence="10" id="KW-0472">Membrane</keyword>
<dbReference type="GO" id="GO:0005506">
    <property type="term" value="F:iron ion binding"/>
    <property type="evidence" value="ECO:0007669"/>
    <property type="project" value="InterPro"/>
</dbReference>
<dbReference type="OrthoDB" id="2789670at2759"/>
<dbReference type="EMBL" id="JABFUD020000017">
    <property type="protein sequence ID" value="KAI5067624.1"/>
    <property type="molecule type" value="Genomic_DNA"/>
</dbReference>
<dbReference type="PANTHER" id="PTHR47944:SF4">
    <property type="entry name" value="OS09G0441700 PROTEIN"/>
    <property type="match status" value="1"/>
</dbReference>
<gene>
    <name evidence="11" type="ORF">GOP47_0018152</name>
</gene>
<dbReference type="PRINTS" id="PR00463">
    <property type="entry name" value="EP450I"/>
</dbReference>
<feature type="transmembrane region" description="Helical" evidence="10">
    <location>
        <begin position="20"/>
        <end position="40"/>
    </location>
</feature>
<evidence type="ECO:0008006" key="13">
    <source>
        <dbReference type="Google" id="ProtNLM"/>
    </source>
</evidence>
<organism evidence="11 12">
    <name type="scientific">Adiantum capillus-veneris</name>
    <name type="common">Maidenhair fern</name>
    <dbReference type="NCBI Taxonomy" id="13818"/>
    <lineage>
        <taxon>Eukaryota</taxon>
        <taxon>Viridiplantae</taxon>
        <taxon>Streptophyta</taxon>
        <taxon>Embryophyta</taxon>
        <taxon>Tracheophyta</taxon>
        <taxon>Polypodiopsida</taxon>
        <taxon>Polypodiidae</taxon>
        <taxon>Polypodiales</taxon>
        <taxon>Pteridineae</taxon>
        <taxon>Pteridaceae</taxon>
        <taxon>Vittarioideae</taxon>
        <taxon>Adiantum</taxon>
    </lineage>
</organism>
<keyword evidence="10" id="KW-1133">Transmembrane helix</keyword>
<evidence type="ECO:0000256" key="4">
    <source>
        <dbReference type="ARBA" id="ARBA00022723"/>
    </source>
</evidence>
<dbReference type="InterPro" id="IPR002401">
    <property type="entry name" value="Cyt_P450_E_grp-I"/>
</dbReference>
<evidence type="ECO:0000256" key="1">
    <source>
        <dbReference type="ARBA" id="ARBA00001971"/>
    </source>
</evidence>
<keyword evidence="7 9" id="KW-0503">Monooxygenase</keyword>
<dbReference type="InterPro" id="IPR001128">
    <property type="entry name" value="Cyt_P450"/>
</dbReference>
<dbReference type="PRINTS" id="PR00385">
    <property type="entry name" value="P450"/>
</dbReference>
<keyword evidence="3 8" id="KW-0349">Heme</keyword>
<comment type="cofactor">
    <cofactor evidence="1 8">
        <name>heme</name>
        <dbReference type="ChEBI" id="CHEBI:30413"/>
    </cofactor>
</comment>
<dbReference type="SUPFAM" id="SSF48264">
    <property type="entry name" value="Cytochrome P450"/>
    <property type="match status" value="1"/>
</dbReference>
<keyword evidence="5 9" id="KW-0560">Oxidoreductase</keyword>
<dbReference type="GO" id="GO:0016705">
    <property type="term" value="F:oxidoreductase activity, acting on paired donors, with incorporation or reduction of molecular oxygen"/>
    <property type="evidence" value="ECO:0007669"/>
    <property type="project" value="InterPro"/>
</dbReference>
<feature type="binding site" description="axial binding residue" evidence="8">
    <location>
        <position position="458"/>
    </location>
    <ligand>
        <name>heme</name>
        <dbReference type="ChEBI" id="CHEBI:30413"/>
    </ligand>
    <ligandPart>
        <name>Fe</name>
        <dbReference type="ChEBI" id="CHEBI:18248"/>
    </ligandPart>
</feature>
<keyword evidence="6 8" id="KW-0408">Iron</keyword>
<evidence type="ECO:0000256" key="10">
    <source>
        <dbReference type="SAM" id="Phobius"/>
    </source>
</evidence>
<evidence type="ECO:0000256" key="9">
    <source>
        <dbReference type="RuleBase" id="RU000461"/>
    </source>
</evidence>